<dbReference type="CDD" id="cd22054">
    <property type="entry name" value="NAC_NACA"/>
    <property type="match status" value="1"/>
</dbReference>
<dbReference type="HOGENOM" id="CLU_057806_1_1_1"/>
<reference evidence="3 4" key="1">
    <citation type="journal article" date="2007" name="Nature">
        <title>Evolution of genes and genomes on the Drosophila phylogeny.</title>
        <authorList>
            <consortium name="Drosophila 12 Genomes Consortium"/>
            <person name="Clark A.G."/>
            <person name="Eisen M.B."/>
            <person name="Smith D.R."/>
            <person name="Bergman C.M."/>
            <person name="Oliver B."/>
            <person name="Markow T.A."/>
            <person name="Kaufman T.C."/>
            <person name="Kellis M."/>
            <person name="Gelbart W."/>
            <person name="Iyer V.N."/>
            <person name="Pollard D.A."/>
            <person name="Sackton T.B."/>
            <person name="Larracuente A.M."/>
            <person name="Singh N.D."/>
            <person name="Abad J.P."/>
            <person name="Abt D.N."/>
            <person name="Adryan B."/>
            <person name="Aguade M."/>
            <person name="Akashi H."/>
            <person name="Anderson W.W."/>
            <person name="Aquadro C.F."/>
            <person name="Ardell D.H."/>
            <person name="Arguello R."/>
            <person name="Artieri C.G."/>
            <person name="Barbash D.A."/>
            <person name="Barker D."/>
            <person name="Barsanti P."/>
            <person name="Batterham P."/>
            <person name="Batzoglou S."/>
            <person name="Begun D."/>
            <person name="Bhutkar A."/>
            <person name="Blanco E."/>
            <person name="Bosak S.A."/>
            <person name="Bradley R.K."/>
            <person name="Brand A.D."/>
            <person name="Brent M.R."/>
            <person name="Brooks A.N."/>
            <person name="Brown R.H."/>
            <person name="Butlin R.K."/>
            <person name="Caggese C."/>
            <person name="Calvi B.R."/>
            <person name="Bernardo de Carvalho A."/>
            <person name="Caspi A."/>
            <person name="Castrezana S."/>
            <person name="Celniker S.E."/>
            <person name="Chang J.L."/>
            <person name="Chapple C."/>
            <person name="Chatterji S."/>
            <person name="Chinwalla A."/>
            <person name="Civetta A."/>
            <person name="Clifton S.W."/>
            <person name="Comeron J.M."/>
            <person name="Costello J.C."/>
            <person name="Coyne J.A."/>
            <person name="Daub J."/>
            <person name="David R.G."/>
            <person name="Delcher A.L."/>
            <person name="Delehaunty K."/>
            <person name="Do C.B."/>
            <person name="Ebling H."/>
            <person name="Edwards K."/>
            <person name="Eickbush T."/>
            <person name="Evans J.D."/>
            <person name="Filipski A."/>
            <person name="Findeiss S."/>
            <person name="Freyhult E."/>
            <person name="Fulton L."/>
            <person name="Fulton R."/>
            <person name="Garcia A.C."/>
            <person name="Gardiner A."/>
            <person name="Garfield D.A."/>
            <person name="Garvin B.E."/>
            <person name="Gibson G."/>
            <person name="Gilbert D."/>
            <person name="Gnerre S."/>
            <person name="Godfrey J."/>
            <person name="Good R."/>
            <person name="Gotea V."/>
            <person name="Gravely B."/>
            <person name="Greenberg A.J."/>
            <person name="Griffiths-Jones S."/>
            <person name="Gross S."/>
            <person name="Guigo R."/>
            <person name="Gustafson E.A."/>
            <person name="Haerty W."/>
            <person name="Hahn M.W."/>
            <person name="Halligan D.L."/>
            <person name="Halpern A.L."/>
            <person name="Halter G.M."/>
            <person name="Han M.V."/>
            <person name="Heger A."/>
            <person name="Hillier L."/>
            <person name="Hinrichs A.S."/>
            <person name="Holmes I."/>
            <person name="Hoskins R.A."/>
            <person name="Hubisz M.J."/>
            <person name="Hultmark D."/>
            <person name="Huntley M.A."/>
            <person name="Jaffe D.B."/>
            <person name="Jagadeeshan S."/>
            <person name="Jeck W.R."/>
            <person name="Johnson J."/>
            <person name="Jones C.D."/>
            <person name="Jordan W.C."/>
            <person name="Karpen G.H."/>
            <person name="Kataoka E."/>
            <person name="Keightley P.D."/>
            <person name="Kheradpour P."/>
            <person name="Kirkness E.F."/>
            <person name="Koerich L.B."/>
            <person name="Kristiansen K."/>
            <person name="Kudrna D."/>
            <person name="Kulathinal R.J."/>
            <person name="Kumar S."/>
            <person name="Kwok R."/>
            <person name="Lander E."/>
            <person name="Langley C.H."/>
            <person name="Lapoint R."/>
            <person name="Lazzaro B.P."/>
            <person name="Lee S.J."/>
            <person name="Levesque L."/>
            <person name="Li R."/>
            <person name="Lin C.F."/>
            <person name="Lin M.F."/>
            <person name="Lindblad-Toh K."/>
            <person name="Llopart A."/>
            <person name="Long M."/>
            <person name="Low L."/>
            <person name="Lozovsky E."/>
            <person name="Lu J."/>
            <person name="Luo M."/>
            <person name="Machado C.A."/>
            <person name="Makalowski W."/>
            <person name="Marzo M."/>
            <person name="Matsuda M."/>
            <person name="Matzkin L."/>
            <person name="McAllister B."/>
            <person name="McBride C.S."/>
            <person name="McKernan B."/>
            <person name="McKernan K."/>
            <person name="Mendez-Lago M."/>
            <person name="Minx P."/>
            <person name="Mollenhauer M.U."/>
            <person name="Montooth K."/>
            <person name="Mount S.M."/>
            <person name="Mu X."/>
            <person name="Myers E."/>
            <person name="Negre B."/>
            <person name="Newfeld S."/>
            <person name="Nielsen R."/>
            <person name="Noor M.A."/>
            <person name="O'Grady P."/>
            <person name="Pachter L."/>
            <person name="Papaceit M."/>
            <person name="Parisi M.J."/>
            <person name="Parisi M."/>
            <person name="Parts L."/>
            <person name="Pedersen J.S."/>
            <person name="Pesole G."/>
            <person name="Phillippy A.M."/>
            <person name="Ponting C.P."/>
            <person name="Pop M."/>
            <person name="Porcelli D."/>
            <person name="Powell J.R."/>
            <person name="Prohaska S."/>
            <person name="Pruitt K."/>
            <person name="Puig M."/>
            <person name="Quesneville H."/>
            <person name="Ram K.R."/>
            <person name="Rand D."/>
            <person name="Rasmussen M.D."/>
            <person name="Reed L.K."/>
            <person name="Reenan R."/>
            <person name="Reily A."/>
            <person name="Remington K.A."/>
            <person name="Rieger T.T."/>
            <person name="Ritchie M.G."/>
            <person name="Robin C."/>
            <person name="Rogers Y.H."/>
            <person name="Rohde C."/>
            <person name="Rozas J."/>
            <person name="Rubenfield M.J."/>
            <person name="Ruiz A."/>
            <person name="Russo S."/>
            <person name="Salzberg S.L."/>
            <person name="Sanchez-Gracia A."/>
            <person name="Saranga D.J."/>
            <person name="Sato H."/>
            <person name="Schaeffer S.W."/>
            <person name="Schatz M.C."/>
            <person name="Schlenke T."/>
            <person name="Schwartz R."/>
            <person name="Segarra C."/>
            <person name="Singh R.S."/>
            <person name="Sirot L."/>
            <person name="Sirota M."/>
            <person name="Sisneros N.B."/>
            <person name="Smith C.D."/>
            <person name="Smith T.F."/>
            <person name="Spieth J."/>
            <person name="Stage D.E."/>
            <person name="Stark A."/>
            <person name="Stephan W."/>
            <person name="Strausberg R.L."/>
            <person name="Strempel S."/>
            <person name="Sturgill D."/>
            <person name="Sutton G."/>
            <person name="Sutton G.G."/>
            <person name="Tao W."/>
            <person name="Teichmann S."/>
            <person name="Tobari Y.N."/>
            <person name="Tomimura Y."/>
            <person name="Tsolas J.M."/>
            <person name="Valente V.L."/>
            <person name="Venter E."/>
            <person name="Venter J.C."/>
            <person name="Vicario S."/>
            <person name="Vieira F.G."/>
            <person name="Vilella A.J."/>
            <person name="Villasante A."/>
            <person name="Walenz B."/>
            <person name="Wang J."/>
            <person name="Wasserman M."/>
            <person name="Watts T."/>
            <person name="Wilson D."/>
            <person name="Wilson R.K."/>
            <person name="Wing R.A."/>
            <person name="Wolfner M.F."/>
            <person name="Wong A."/>
            <person name="Wong G.K."/>
            <person name="Wu C.I."/>
            <person name="Wu G."/>
            <person name="Yamamoto D."/>
            <person name="Yang H.P."/>
            <person name="Yang S.P."/>
            <person name="Yorke J.A."/>
            <person name="Yoshida K."/>
            <person name="Zdobnov E."/>
            <person name="Zhang P."/>
            <person name="Zhang Y."/>
            <person name="Zimin A.V."/>
            <person name="Baldwin J."/>
            <person name="Abdouelleil A."/>
            <person name="Abdulkadir J."/>
            <person name="Abebe A."/>
            <person name="Abera B."/>
            <person name="Abreu J."/>
            <person name="Acer S.C."/>
            <person name="Aftuck L."/>
            <person name="Alexander A."/>
            <person name="An P."/>
            <person name="Anderson E."/>
            <person name="Anderson S."/>
            <person name="Arachi H."/>
            <person name="Azer M."/>
            <person name="Bachantsang P."/>
            <person name="Barry A."/>
            <person name="Bayul T."/>
            <person name="Berlin A."/>
            <person name="Bessette D."/>
            <person name="Bloom T."/>
            <person name="Blye J."/>
            <person name="Boguslavskiy L."/>
            <person name="Bonnet C."/>
            <person name="Boukhgalter B."/>
            <person name="Bourzgui I."/>
            <person name="Brown A."/>
            <person name="Cahill P."/>
            <person name="Channer S."/>
            <person name="Cheshatsang Y."/>
            <person name="Chuda L."/>
            <person name="Citroen M."/>
            <person name="Collymore A."/>
            <person name="Cooke P."/>
            <person name="Costello M."/>
            <person name="D'Aco K."/>
            <person name="Daza R."/>
            <person name="De Haan G."/>
            <person name="DeGray S."/>
            <person name="DeMaso C."/>
            <person name="Dhargay N."/>
            <person name="Dooley K."/>
            <person name="Dooley E."/>
            <person name="Doricent M."/>
            <person name="Dorje P."/>
            <person name="Dorjee K."/>
            <person name="Dupes A."/>
            <person name="Elong R."/>
            <person name="Falk J."/>
            <person name="Farina A."/>
            <person name="Faro S."/>
            <person name="Ferguson D."/>
            <person name="Fisher S."/>
            <person name="Foley C.D."/>
            <person name="Franke A."/>
            <person name="Friedrich D."/>
            <person name="Gadbois L."/>
            <person name="Gearin G."/>
            <person name="Gearin C.R."/>
            <person name="Giannoukos G."/>
            <person name="Goode T."/>
            <person name="Graham J."/>
            <person name="Grandbois E."/>
            <person name="Grewal S."/>
            <person name="Gyaltsen K."/>
            <person name="Hafez N."/>
            <person name="Hagos B."/>
            <person name="Hall J."/>
            <person name="Henson C."/>
            <person name="Hollinger A."/>
            <person name="Honan T."/>
            <person name="Huard M.D."/>
            <person name="Hughes L."/>
            <person name="Hurhula B."/>
            <person name="Husby M.E."/>
            <person name="Kamat A."/>
            <person name="Kanga B."/>
            <person name="Kashin S."/>
            <person name="Khazanovich D."/>
            <person name="Kisner P."/>
            <person name="Lance K."/>
            <person name="Lara M."/>
            <person name="Lee W."/>
            <person name="Lennon N."/>
            <person name="Letendre F."/>
            <person name="LeVine R."/>
            <person name="Lipovsky A."/>
            <person name="Liu X."/>
            <person name="Liu J."/>
            <person name="Liu S."/>
            <person name="Lokyitsang T."/>
            <person name="Lokyitsang Y."/>
            <person name="Lubonja R."/>
            <person name="Lui A."/>
            <person name="MacDonald P."/>
            <person name="Magnisalis V."/>
            <person name="Maru K."/>
            <person name="Matthews C."/>
            <person name="McCusker W."/>
            <person name="McDonough S."/>
            <person name="Mehta T."/>
            <person name="Meldrim J."/>
            <person name="Meneus L."/>
            <person name="Mihai O."/>
            <person name="Mihalev A."/>
            <person name="Mihova T."/>
            <person name="Mittelman R."/>
            <person name="Mlenga V."/>
            <person name="Montmayeur A."/>
            <person name="Mulrain L."/>
            <person name="Navidi A."/>
            <person name="Naylor J."/>
            <person name="Negash T."/>
            <person name="Nguyen T."/>
            <person name="Nguyen N."/>
            <person name="Nicol R."/>
            <person name="Norbu C."/>
            <person name="Norbu N."/>
            <person name="Novod N."/>
            <person name="O'Neill B."/>
            <person name="Osman S."/>
            <person name="Markiewicz E."/>
            <person name="Oyono O.L."/>
            <person name="Patti C."/>
            <person name="Phunkhang P."/>
            <person name="Pierre F."/>
            <person name="Priest M."/>
            <person name="Raghuraman S."/>
            <person name="Rege F."/>
            <person name="Reyes R."/>
            <person name="Rise C."/>
            <person name="Rogov P."/>
            <person name="Ross K."/>
            <person name="Ryan E."/>
            <person name="Settipalli S."/>
            <person name="Shea T."/>
            <person name="Sherpa N."/>
            <person name="Shi L."/>
            <person name="Shih D."/>
            <person name="Sparrow T."/>
            <person name="Spaulding J."/>
            <person name="Stalker J."/>
            <person name="Stange-Thomann N."/>
            <person name="Stavropoulos S."/>
            <person name="Stone C."/>
            <person name="Strader C."/>
            <person name="Tesfaye S."/>
            <person name="Thomson T."/>
            <person name="Thoulutsang Y."/>
            <person name="Thoulutsang D."/>
            <person name="Topham K."/>
            <person name="Topping I."/>
            <person name="Tsamla T."/>
            <person name="Vassiliev H."/>
            <person name="Vo A."/>
            <person name="Wangchuk T."/>
            <person name="Wangdi T."/>
            <person name="Weiand M."/>
            <person name="Wilkinson J."/>
            <person name="Wilson A."/>
            <person name="Yadav S."/>
            <person name="Young G."/>
            <person name="Yu Q."/>
            <person name="Zembek L."/>
            <person name="Zhong D."/>
            <person name="Zimmer A."/>
            <person name="Zwirko Z."/>
            <person name="Jaffe D.B."/>
            <person name="Alvarez P."/>
            <person name="Brockman W."/>
            <person name="Butler J."/>
            <person name="Chin C."/>
            <person name="Gnerre S."/>
            <person name="Grabherr M."/>
            <person name="Kleber M."/>
            <person name="Mauceli E."/>
            <person name="MacCallum I."/>
        </authorList>
    </citation>
    <scope>NUCLEOTIDE SEQUENCE [LARGE SCALE GENOMIC DNA]</scope>
    <source>
        <strain evidence="4">Tucson 15010-1051.87</strain>
    </source>
</reference>
<feature type="compositionally biased region" description="Polar residues" evidence="1">
    <location>
        <begin position="68"/>
        <end position="89"/>
    </location>
</feature>
<evidence type="ECO:0000259" key="2">
    <source>
        <dbReference type="PROSITE" id="PS51151"/>
    </source>
</evidence>
<feature type="region of interest" description="Disordered" evidence="1">
    <location>
        <begin position="1"/>
        <end position="151"/>
    </location>
</feature>
<evidence type="ECO:0000313" key="4">
    <source>
        <dbReference type="Proteomes" id="UP000008792"/>
    </source>
</evidence>
<keyword evidence="4" id="KW-1185">Reference proteome</keyword>
<dbReference type="Gene3D" id="1.10.8.10">
    <property type="entry name" value="DNA helicase RuvA subunit, C-terminal domain"/>
    <property type="match status" value="1"/>
</dbReference>
<feature type="compositionally biased region" description="Polar residues" evidence="1">
    <location>
        <begin position="128"/>
        <end position="137"/>
    </location>
</feature>
<evidence type="ECO:0000256" key="1">
    <source>
        <dbReference type="SAM" id="MobiDB-lite"/>
    </source>
</evidence>
<dbReference type="PANTHER" id="PTHR21713">
    <property type="entry name" value="NASCENT POLYPEPTIDE ASSOCIATED COMPLEX ALPHA SUBUNIT-RELATED"/>
    <property type="match status" value="1"/>
</dbReference>
<dbReference type="InterPro" id="IPR002715">
    <property type="entry name" value="Nas_poly-pep-assoc_cplx_dom"/>
</dbReference>
<dbReference type="PROSITE" id="PS51151">
    <property type="entry name" value="NAC_AB"/>
    <property type="match status" value="1"/>
</dbReference>
<feature type="compositionally biased region" description="Basic and acidic residues" evidence="1">
    <location>
        <begin position="52"/>
        <end position="63"/>
    </location>
</feature>
<dbReference type="STRING" id="7244.B4MDS7"/>
<dbReference type="CDD" id="cd14278">
    <property type="entry name" value="UBA_NAC_like"/>
    <property type="match status" value="1"/>
</dbReference>
<dbReference type="SMART" id="SM01407">
    <property type="entry name" value="NAC"/>
    <property type="match status" value="1"/>
</dbReference>
<dbReference type="Pfam" id="PF01849">
    <property type="entry name" value="NAC"/>
    <property type="match status" value="1"/>
</dbReference>
<feature type="compositionally biased region" description="Low complexity" evidence="1">
    <location>
        <begin position="90"/>
        <end position="103"/>
    </location>
</feature>
<accession>B4MDS7</accession>
<dbReference type="EMBL" id="CH940661">
    <property type="protein sequence ID" value="EDW71338.2"/>
    <property type="molecule type" value="Genomic_DNA"/>
</dbReference>
<dbReference type="Proteomes" id="UP000008792">
    <property type="component" value="Unassembled WGS sequence"/>
</dbReference>
<dbReference type="InterPro" id="IPR044034">
    <property type="entry name" value="NAC-like_UBA"/>
</dbReference>
<dbReference type="AlphaFoldDB" id="B4MDS7"/>
<dbReference type="OrthoDB" id="3169036at2759"/>
<dbReference type="KEGG" id="dvi:6635685"/>
<organism evidence="3 4">
    <name type="scientific">Drosophila virilis</name>
    <name type="common">Fruit fly</name>
    <dbReference type="NCBI Taxonomy" id="7244"/>
    <lineage>
        <taxon>Eukaryota</taxon>
        <taxon>Metazoa</taxon>
        <taxon>Ecdysozoa</taxon>
        <taxon>Arthropoda</taxon>
        <taxon>Hexapoda</taxon>
        <taxon>Insecta</taxon>
        <taxon>Pterygota</taxon>
        <taxon>Neoptera</taxon>
        <taxon>Endopterygota</taxon>
        <taxon>Diptera</taxon>
        <taxon>Brachycera</taxon>
        <taxon>Muscomorpha</taxon>
        <taxon>Ephydroidea</taxon>
        <taxon>Drosophilidae</taxon>
        <taxon>Drosophila</taxon>
    </lineage>
</organism>
<feature type="domain" description="NAC-A/B" evidence="2">
    <location>
        <begin position="151"/>
        <end position="216"/>
    </location>
</feature>
<name>B4MDS7_DROVI</name>
<dbReference type="GO" id="GO:0005854">
    <property type="term" value="C:nascent polypeptide-associated complex"/>
    <property type="evidence" value="ECO:0007669"/>
    <property type="project" value="InterPro"/>
</dbReference>
<dbReference type="InterPro" id="IPR038187">
    <property type="entry name" value="NAC_A/B_dom_sf"/>
</dbReference>
<feature type="compositionally biased region" description="Acidic residues" evidence="1">
    <location>
        <begin position="104"/>
        <end position="119"/>
    </location>
</feature>
<dbReference type="Gene3D" id="2.20.70.30">
    <property type="entry name" value="Nascent polypeptide-associated complex domain"/>
    <property type="match status" value="1"/>
</dbReference>
<proteinExistence type="predicted"/>
<sequence length="306" mass="32660">MGKKQKMKKAAAAAKAAASVAAQSAPAAEANSNSNNNNDNKNNSNKSSKNKNKSDESNQKPDIRAIYNNMQNLMSLAENLQTLPSGTRKSQPSSGSGSSASDSSDSDDAPDPAPSEEEQAAAGGVGQSAPQRQQKPSTDVPAELLSAPKYSRGEKKARRLLMKLDLEPVANVSRVTMRKAKNVLLCIDQPEVYKCPNSKTLICFGEVRIENTSNAAAAQAAERYINDVNVRAPQLVNDARDPLLATNEDEDVDVDIDALGNALDEKDIELVQMQAGCTRQTAIKALIKHKSDVVNAIMELTVGVDI</sequence>
<dbReference type="eggNOG" id="KOG2239">
    <property type="taxonomic scope" value="Eukaryota"/>
</dbReference>
<gene>
    <name evidence="3" type="primary">Dvir\GJ16309</name>
    <name evidence="3" type="ORF">Dvir_GJ16309</name>
</gene>
<protein>
    <recommendedName>
        <fullName evidence="2">NAC-A/B domain-containing protein</fullName>
    </recommendedName>
</protein>
<dbReference type="InParanoid" id="B4MDS7"/>
<feature type="compositionally biased region" description="Low complexity" evidence="1">
    <location>
        <begin position="10"/>
        <end position="47"/>
    </location>
</feature>
<evidence type="ECO:0000313" key="3">
    <source>
        <dbReference type="EMBL" id="EDW71338.2"/>
    </source>
</evidence>
<dbReference type="InterPro" id="IPR016641">
    <property type="entry name" value="EGD2/NACA0like"/>
</dbReference>
<dbReference type="Pfam" id="PF19026">
    <property type="entry name" value="UBA_HYPK"/>
    <property type="match status" value="1"/>
</dbReference>